<dbReference type="EMBL" id="UYSL01004707">
    <property type="protein sequence ID" value="VDL66855.1"/>
    <property type="molecule type" value="Genomic_DNA"/>
</dbReference>
<keyword evidence="1" id="KW-1133">Transmembrane helix</keyword>
<evidence type="ECO:0000313" key="3">
    <source>
        <dbReference type="Proteomes" id="UP000271162"/>
    </source>
</evidence>
<gene>
    <name evidence="2" type="ORF">NBR_LOCUS3266</name>
</gene>
<keyword evidence="1" id="KW-0812">Transmembrane</keyword>
<protein>
    <submittedName>
        <fullName evidence="4">Transmembrane protein</fullName>
    </submittedName>
</protein>
<reference evidence="2 3" key="2">
    <citation type="submission" date="2018-11" db="EMBL/GenBank/DDBJ databases">
        <authorList>
            <consortium name="Pathogen Informatics"/>
        </authorList>
    </citation>
    <scope>NUCLEOTIDE SEQUENCE [LARGE SCALE GENOMIC DNA]</scope>
</reference>
<sequence>MDIQATFNIRLLGSLLILIPVLVSFVLHVLLAVALYKGWKKFGENSFYVITVQIQWCDIYCLLLDLYAAFPLTLTGVQVLLNEMTDVKCLHTAMMKLHIEGAPASEIATRLGISSASVQCDPQSESPHWYSKGLFHDLGGQHSGMGTGHGRTETPCSLLFI</sequence>
<organism evidence="4">
    <name type="scientific">Nippostrongylus brasiliensis</name>
    <name type="common">Rat hookworm</name>
    <dbReference type="NCBI Taxonomy" id="27835"/>
    <lineage>
        <taxon>Eukaryota</taxon>
        <taxon>Metazoa</taxon>
        <taxon>Ecdysozoa</taxon>
        <taxon>Nematoda</taxon>
        <taxon>Chromadorea</taxon>
        <taxon>Rhabditida</taxon>
        <taxon>Rhabditina</taxon>
        <taxon>Rhabditomorpha</taxon>
        <taxon>Strongyloidea</taxon>
        <taxon>Heligmosomidae</taxon>
        <taxon>Nippostrongylus</taxon>
    </lineage>
</organism>
<name>A0A0N4XL63_NIPBR</name>
<keyword evidence="3" id="KW-1185">Reference proteome</keyword>
<evidence type="ECO:0000313" key="2">
    <source>
        <dbReference type="EMBL" id="VDL66855.1"/>
    </source>
</evidence>
<dbReference type="WBParaSite" id="NBR_0000326501-mRNA-1">
    <property type="protein sequence ID" value="NBR_0000326501-mRNA-1"/>
    <property type="gene ID" value="NBR_0000326501"/>
</dbReference>
<evidence type="ECO:0000256" key="1">
    <source>
        <dbReference type="SAM" id="Phobius"/>
    </source>
</evidence>
<keyword evidence="1" id="KW-0472">Membrane</keyword>
<dbReference type="Proteomes" id="UP000271162">
    <property type="component" value="Unassembled WGS sequence"/>
</dbReference>
<proteinExistence type="predicted"/>
<dbReference type="AlphaFoldDB" id="A0A0N4XL63"/>
<reference evidence="4" key="1">
    <citation type="submission" date="2017-02" db="UniProtKB">
        <authorList>
            <consortium name="WormBaseParasite"/>
        </authorList>
    </citation>
    <scope>IDENTIFICATION</scope>
</reference>
<evidence type="ECO:0000313" key="4">
    <source>
        <dbReference type="WBParaSite" id="NBR_0000326501-mRNA-1"/>
    </source>
</evidence>
<feature type="transmembrane region" description="Helical" evidence="1">
    <location>
        <begin position="12"/>
        <end position="36"/>
    </location>
</feature>
<accession>A0A0N4XL63</accession>